<keyword evidence="3" id="KW-1185">Reference proteome</keyword>
<feature type="transmembrane region" description="Helical" evidence="1">
    <location>
        <begin position="199"/>
        <end position="216"/>
    </location>
</feature>
<reference evidence="2 3" key="1">
    <citation type="journal article" date="2017" name="Mol. Ecol.">
        <title>Comparative and population genomic landscape of Phellinus noxius: A hypervariable fungus causing root rot in trees.</title>
        <authorList>
            <person name="Chung C.L."/>
            <person name="Lee T.J."/>
            <person name="Akiba M."/>
            <person name="Lee H.H."/>
            <person name="Kuo T.H."/>
            <person name="Liu D."/>
            <person name="Ke H.M."/>
            <person name="Yokoi T."/>
            <person name="Roa M.B."/>
            <person name="Lu M.J."/>
            <person name="Chang Y.Y."/>
            <person name="Ann P.J."/>
            <person name="Tsai J.N."/>
            <person name="Chen C.Y."/>
            <person name="Tzean S.S."/>
            <person name="Ota Y."/>
            <person name="Hattori T."/>
            <person name="Sahashi N."/>
            <person name="Liou R.F."/>
            <person name="Kikuchi T."/>
            <person name="Tsai I.J."/>
        </authorList>
    </citation>
    <scope>NUCLEOTIDE SEQUENCE [LARGE SCALE GENOMIC DNA]</scope>
    <source>
        <strain evidence="2 3">FFPRI411160</strain>
    </source>
</reference>
<dbReference type="AlphaFoldDB" id="A0A286UXF5"/>
<name>A0A286UXF5_9AGAM</name>
<feature type="transmembrane region" description="Helical" evidence="1">
    <location>
        <begin position="160"/>
        <end position="187"/>
    </location>
</feature>
<dbReference type="InParanoid" id="A0A286UXF5"/>
<keyword evidence="1" id="KW-0472">Membrane</keyword>
<accession>A0A286UXF5</accession>
<comment type="caution">
    <text evidence="2">The sequence shown here is derived from an EMBL/GenBank/DDBJ whole genome shotgun (WGS) entry which is preliminary data.</text>
</comment>
<sequence length="225" mass="25438">MNGHIPNPNVVPPRPYYYNYPLPFEPYHYHERIQANGVMDPASNQVIRPVEISAGDNNQEVHGFEDPWEGVYGGFRSHDPNSHNHNLGTRRENVGTIRKINQRFGRRLEKTRDYIKEICSLLSVVTIFLASLSVSVLSYFHETLSDRPDGSPEKTSDTVVNLMLLIATITSLLSTIFLIMGAVYAVFGPVKPVIVRRTGAFFAMFLNIKILMYPLTRFLRDGVGA</sequence>
<gene>
    <name evidence="2" type="ORF">PNOK_0121300</name>
</gene>
<dbReference type="OrthoDB" id="10518539at2759"/>
<keyword evidence="1" id="KW-1133">Transmembrane helix</keyword>
<keyword evidence="1" id="KW-0812">Transmembrane</keyword>
<feature type="transmembrane region" description="Helical" evidence="1">
    <location>
        <begin position="118"/>
        <end position="140"/>
    </location>
</feature>
<dbReference type="EMBL" id="NBII01000001">
    <property type="protein sequence ID" value="PAV24145.1"/>
    <property type="molecule type" value="Genomic_DNA"/>
</dbReference>
<evidence type="ECO:0000313" key="3">
    <source>
        <dbReference type="Proteomes" id="UP000217199"/>
    </source>
</evidence>
<protein>
    <submittedName>
        <fullName evidence="2">Uncharacterized protein</fullName>
    </submittedName>
</protein>
<evidence type="ECO:0000313" key="2">
    <source>
        <dbReference type="EMBL" id="PAV24145.1"/>
    </source>
</evidence>
<dbReference type="Proteomes" id="UP000217199">
    <property type="component" value="Unassembled WGS sequence"/>
</dbReference>
<organism evidence="2 3">
    <name type="scientific">Pyrrhoderma noxium</name>
    <dbReference type="NCBI Taxonomy" id="2282107"/>
    <lineage>
        <taxon>Eukaryota</taxon>
        <taxon>Fungi</taxon>
        <taxon>Dikarya</taxon>
        <taxon>Basidiomycota</taxon>
        <taxon>Agaricomycotina</taxon>
        <taxon>Agaricomycetes</taxon>
        <taxon>Hymenochaetales</taxon>
        <taxon>Hymenochaetaceae</taxon>
        <taxon>Pyrrhoderma</taxon>
    </lineage>
</organism>
<proteinExistence type="predicted"/>
<evidence type="ECO:0000256" key="1">
    <source>
        <dbReference type="SAM" id="Phobius"/>
    </source>
</evidence>